<evidence type="ECO:0000256" key="5">
    <source>
        <dbReference type="SAM" id="MobiDB-lite"/>
    </source>
</evidence>
<evidence type="ECO:0000256" key="4">
    <source>
        <dbReference type="ARBA" id="ARBA00022825"/>
    </source>
</evidence>
<dbReference type="PANTHER" id="PTHR11757:SF19">
    <property type="entry name" value="PROLYL ENDOPEPTIDASE-LIKE"/>
    <property type="match status" value="1"/>
</dbReference>
<dbReference type="InterPro" id="IPR001375">
    <property type="entry name" value="Peptidase_S9_cat"/>
</dbReference>
<comment type="caution">
    <text evidence="8">The sequence shown here is derived from an EMBL/GenBank/DDBJ whole genome shotgun (WGS) entry which is preliminary data.</text>
</comment>
<dbReference type="EMBL" id="JBJYXY010000001">
    <property type="protein sequence ID" value="MFN2975529.1"/>
    <property type="molecule type" value="Genomic_DNA"/>
</dbReference>
<evidence type="ECO:0000259" key="6">
    <source>
        <dbReference type="Pfam" id="PF00326"/>
    </source>
</evidence>
<keyword evidence="9" id="KW-1185">Reference proteome</keyword>
<dbReference type="SUPFAM" id="SSF53474">
    <property type="entry name" value="alpha/beta-Hydrolases"/>
    <property type="match status" value="1"/>
</dbReference>
<evidence type="ECO:0000256" key="1">
    <source>
        <dbReference type="ARBA" id="ARBA00005228"/>
    </source>
</evidence>
<evidence type="ECO:0000313" key="8">
    <source>
        <dbReference type="EMBL" id="MFN2975529.1"/>
    </source>
</evidence>
<gene>
    <name evidence="8" type="ORF">ACK2TP_07120</name>
</gene>
<dbReference type="InterPro" id="IPR029058">
    <property type="entry name" value="AB_hydrolase_fold"/>
</dbReference>
<feature type="region of interest" description="Disordered" evidence="5">
    <location>
        <begin position="1"/>
        <end position="20"/>
    </location>
</feature>
<name>A0ABW9KIA3_9BACT</name>
<evidence type="ECO:0000256" key="2">
    <source>
        <dbReference type="ARBA" id="ARBA00022670"/>
    </source>
</evidence>
<keyword evidence="4" id="KW-0720">Serine protease</keyword>
<reference evidence="8 9" key="1">
    <citation type="submission" date="2024-12" db="EMBL/GenBank/DDBJ databases">
        <authorList>
            <person name="Lee Y."/>
        </authorList>
    </citation>
    <scope>NUCLEOTIDE SEQUENCE [LARGE SCALE GENOMIC DNA]</scope>
    <source>
        <strain evidence="8 9">03SUJ4</strain>
    </source>
</reference>
<evidence type="ECO:0000259" key="7">
    <source>
        <dbReference type="Pfam" id="PF02897"/>
    </source>
</evidence>
<dbReference type="PRINTS" id="PR00862">
    <property type="entry name" value="PROLIGOPTASE"/>
</dbReference>
<dbReference type="InterPro" id="IPR002470">
    <property type="entry name" value="Peptidase_S9A"/>
</dbReference>
<feature type="domain" description="Peptidase S9A N-terminal" evidence="7">
    <location>
        <begin position="7"/>
        <end position="417"/>
    </location>
</feature>
<accession>A0ABW9KIA3</accession>
<keyword evidence="3" id="KW-0378">Hydrolase</keyword>
<dbReference type="Gene3D" id="3.40.50.1820">
    <property type="entry name" value="alpha/beta hydrolase"/>
    <property type="match status" value="1"/>
</dbReference>
<dbReference type="Proteomes" id="UP001634747">
    <property type="component" value="Unassembled WGS sequence"/>
</dbReference>
<feature type="domain" description="Peptidase S9 prolyl oligopeptidase catalytic" evidence="6">
    <location>
        <begin position="478"/>
        <end position="694"/>
    </location>
</feature>
<dbReference type="Gene3D" id="2.130.10.120">
    <property type="entry name" value="Prolyl oligopeptidase, N-terminal domain"/>
    <property type="match status" value="1"/>
</dbReference>
<dbReference type="InterPro" id="IPR051543">
    <property type="entry name" value="Serine_Peptidase_S9A"/>
</dbReference>
<evidence type="ECO:0000313" key="9">
    <source>
        <dbReference type="Proteomes" id="UP001634747"/>
    </source>
</evidence>
<dbReference type="SUPFAM" id="SSF50993">
    <property type="entry name" value="Peptidase/esterase 'gauge' domain"/>
    <property type="match status" value="1"/>
</dbReference>
<evidence type="ECO:0000256" key="3">
    <source>
        <dbReference type="ARBA" id="ARBA00022801"/>
    </source>
</evidence>
<dbReference type="Pfam" id="PF02897">
    <property type="entry name" value="Peptidase_S9_N"/>
    <property type="match status" value="1"/>
</dbReference>
<sequence length="695" mass="78780">MSLVPQPPVARREPHPTHLHGQTLEDDYFWLRNKESEEVLNYLRSENEYTAAVMAGTEPLQDELYREMLSHIKETDTSIPYRDGDWFYYTHTIEGRQYPIHCRRRANAAREYDESAPEQVLVDVNQLAEGKPFLSLGALSVSPDGNLLAYTTDETGFRQYTLHIKDLRTGDLLPDTAERVGSLTWTPDNTMLFYSVEDEQTKRQHQVYRHTLGDTADRDALIFQEPDERFNVGVGRTRDRKYILIECGSHTTSEYRYVEASLATEPFRILAERVPDQEYYPDHRDGLFYIRVNDTGKNFRVVTAPVNDPSRESWTELLPEQQDIPLDDFEVFQNFAVAAEIVQGLDRLRVYRFNHNILDTSTPQTVDFPEPAYSAGLHVNREFDATGFRYSYQSLVSPASVFFYDVATGDSTLLKQQEVPGGFDRERYASERVWITAADGVRVPVSLVYKRDSFHKDGTNPLYLYGYGSYGFGLPIGFSATRLALLDRGIVYAYAHIRGGGDLGDAWHDAGKMMQKRNTFTDFIACAEQLVAQGYGARDKVVIEGGSAGGLLMGAVANMRPDLFRVVVSHVPFVDVMNTMLDASLPLTVAEYEEWGNPNEPDAFAYMRSYSPYDNLQTGAYPATLVKTSLNDSQVMYWEPAKFVAKLRTLKTNPDQPLLLHTNMDAGHGGASGRYDYLKEIALDYAFVLKQLGMA</sequence>
<protein>
    <submittedName>
        <fullName evidence="8">S9 family peptidase</fullName>
    </submittedName>
</protein>
<keyword evidence="2" id="KW-0645">Protease</keyword>
<proteinExistence type="inferred from homology"/>
<organism evidence="8 9">
    <name type="scientific">Terriglobus aquaticus</name>
    <dbReference type="NCBI Taxonomy" id="940139"/>
    <lineage>
        <taxon>Bacteria</taxon>
        <taxon>Pseudomonadati</taxon>
        <taxon>Acidobacteriota</taxon>
        <taxon>Terriglobia</taxon>
        <taxon>Terriglobales</taxon>
        <taxon>Acidobacteriaceae</taxon>
        <taxon>Terriglobus</taxon>
    </lineage>
</organism>
<dbReference type="InterPro" id="IPR023302">
    <property type="entry name" value="Pept_S9A_N"/>
</dbReference>
<dbReference type="Pfam" id="PF00326">
    <property type="entry name" value="Peptidase_S9"/>
    <property type="match status" value="1"/>
</dbReference>
<comment type="similarity">
    <text evidence="1">Belongs to the peptidase S9A family.</text>
</comment>
<dbReference type="RefSeq" id="WP_263412947.1">
    <property type="nucleotide sequence ID" value="NZ_BAABBH010000001.1"/>
</dbReference>
<dbReference type="PANTHER" id="PTHR11757">
    <property type="entry name" value="PROTEASE FAMILY S9A OLIGOPEPTIDASE"/>
    <property type="match status" value="1"/>
</dbReference>